<dbReference type="AlphaFoldDB" id="W9CH85"/>
<protein>
    <submittedName>
        <fullName evidence="2">Uncharacterized protein</fullName>
    </submittedName>
</protein>
<organism evidence="2 3">
    <name type="scientific">Sclerotinia borealis (strain F-4128)</name>
    <dbReference type="NCBI Taxonomy" id="1432307"/>
    <lineage>
        <taxon>Eukaryota</taxon>
        <taxon>Fungi</taxon>
        <taxon>Dikarya</taxon>
        <taxon>Ascomycota</taxon>
        <taxon>Pezizomycotina</taxon>
        <taxon>Leotiomycetes</taxon>
        <taxon>Helotiales</taxon>
        <taxon>Sclerotiniaceae</taxon>
        <taxon>Sclerotinia</taxon>
    </lineage>
</organism>
<feature type="coiled-coil region" evidence="1">
    <location>
        <begin position="35"/>
        <end position="70"/>
    </location>
</feature>
<evidence type="ECO:0000256" key="1">
    <source>
        <dbReference type="SAM" id="Coils"/>
    </source>
</evidence>
<evidence type="ECO:0000313" key="2">
    <source>
        <dbReference type="EMBL" id="ESZ96112.1"/>
    </source>
</evidence>
<gene>
    <name evidence="2" type="ORF">SBOR_3501</name>
</gene>
<sequence>MPFTYSMIARPYQYPQYDPMDFDLADHQQLSTYQRDQEEERKNQLRAANQELAKQRRARIREELRQYRLRKLRFANAWNRRRHYEKVRVRQQEDLDKLAKKVKILVAKQRAEEPERREREMIMRRVEEARQFIWENNLTHCMCEKDRRERARIHAKEEEKAKWQ</sequence>
<accession>W9CH85</accession>
<proteinExistence type="predicted"/>
<evidence type="ECO:0000313" key="3">
    <source>
        <dbReference type="Proteomes" id="UP000019487"/>
    </source>
</evidence>
<reference evidence="2 3" key="1">
    <citation type="journal article" date="2014" name="Genome Announc.">
        <title>Draft genome sequence of Sclerotinia borealis, a psychrophilic plant pathogenic fungus.</title>
        <authorList>
            <person name="Mardanov A.V."/>
            <person name="Beletsky A.V."/>
            <person name="Kadnikov V.V."/>
            <person name="Ignatov A.N."/>
            <person name="Ravin N.V."/>
        </authorList>
    </citation>
    <scope>NUCLEOTIDE SEQUENCE [LARGE SCALE GENOMIC DNA]</scope>
    <source>
        <strain evidence="3">F-4157</strain>
    </source>
</reference>
<dbReference type="EMBL" id="AYSA01000153">
    <property type="protein sequence ID" value="ESZ96112.1"/>
    <property type="molecule type" value="Genomic_DNA"/>
</dbReference>
<dbReference type="Proteomes" id="UP000019487">
    <property type="component" value="Unassembled WGS sequence"/>
</dbReference>
<name>W9CH85_SCLBF</name>
<keyword evidence="3" id="KW-1185">Reference proteome</keyword>
<dbReference type="HOGENOM" id="CLU_1620023_0_0_1"/>
<keyword evidence="1" id="KW-0175">Coiled coil</keyword>
<comment type="caution">
    <text evidence="2">The sequence shown here is derived from an EMBL/GenBank/DDBJ whole genome shotgun (WGS) entry which is preliminary data.</text>
</comment>